<name>A0A6A6T518_9PLEO</name>
<reference evidence="2" key="1">
    <citation type="journal article" date="2020" name="Stud. Mycol.">
        <title>101 Dothideomycetes genomes: a test case for predicting lifestyles and emergence of pathogens.</title>
        <authorList>
            <person name="Haridas S."/>
            <person name="Albert R."/>
            <person name="Binder M."/>
            <person name="Bloem J."/>
            <person name="Labutti K."/>
            <person name="Salamov A."/>
            <person name="Andreopoulos B."/>
            <person name="Baker S."/>
            <person name="Barry K."/>
            <person name="Bills G."/>
            <person name="Bluhm B."/>
            <person name="Cannon C."/>
            <person name="Castanera R."/>
            <person name="Culley D."/>
            <person name="Daum C."/>
            <person name="Ezra D."/>
            <person name="Gonzalez J."/>
            <person name="Henrissat B."/>
            <person name="Kuo A."/>
            <person name="Liang C."/>
            <person name="Lipzen A."/>
            <person name="Lutzoni F."/>
            <person name="Magnuson J."/>
            <person name="Mondo S."/>
            <person name="Nolan M."/>
            <person name="Ohm R."/>
            <person name="Pangilinan J."/>
            <person name="Park H.-J."/>
            <person name="Ramirez L."/>
            <person name="Alfaro M."/>
            <person name="Sun H."/>
            <person name="Tritt A."/>
            <person name="Yoshinaga Y."/>
            <person name="Zwiers L.-H."/>
            <person name="Turgeon B."/>
            <person name="Goodwin S."/>
            <person name="Spatafora J."/>
            <person name="Crous P."/>
            <person name="Grigoriev I."/>
        </authorList>
    </citation>
    <scope>NUCLEOTIDE SEQUENCE</scope>
    <source>
        <strain evidence="2">CBS 122681</strain>
    </source>
</reference>
<protein>
    <recommendedName>
        <fullName evidence="4">MARVEL domain-containing protein</fullName>
    </recommendedName>
</protein>
<dbReference type="Proteomes" id="UP000799324">
    <property type="component" value="Unassembled WGS sequence"/>
</dbReference>
<accession>A0A6A6T518</accession>
<proteinExistence type="predicted"/>
<evidence type="ECO:0000313" key="2">
    <source>
        <dbReference type="EMBL" id="KAF2653624.1"/>
    </source>
</evidence>
<feature type="transmembrane region" description="Helical" evidence="1">
    <location>
        <begin position="81"/>
        <end position="104"/>
    </location>
</feature>
<dbReference type="OrthoDB" id="3796171at2759"/>
<keyword evidence="1" id="KW-0812">Transmembrane</keyword>
<keyword evidence="1" id="KW-1133">Transmembrane helix</keyword>
<feature type="transmembrane region" description="Helical" evidence="1">
    <location>
        <begin position="192"/>
        <end position="212"/>
    </location>
</feature>
<dbReference type="AlphaFoldDB" id="A0A6A6T518"/>
<sequence>MHNPNGLRVVALLTPPLLLLLPLSILIAALERIAHALLTSHTARDFRSGASILTLAIANATASSGSSTIDVAVDVNQAPTLAILGICVLAFFVAVIGASGIWELRRVEGTARRQRVWAWAVVVASLVGVVASIGVLAWASAMQGEKGWQSSADVGRAGQGWTRETWVCQIAHWVPGQGWAGSACGLARATRWMLISLAVSCLLTILSTWVLVNERGGVKWLAGGRGRYGGFEDIYEMKPGYQQPQGPVVYQGYQGPQNTAPMAFR</sequence>
<dbReference type="EMBL" id="MU004378">
    <property type="protein sequence ID" value="KAF2653624.1"/>
    <property type="molecule type" value="Genomic_DNA"/>
</dbReference>
<evidence type="ECO:0008006" key="4">
    <source>
        <dbReference type="Google" id="ProtNLM"/>
    </source>
</evidence>
<evidence type="ECO:0000256" key="1">
    <source>
        <dbReference type="SAM" id="Phobius"/>
    </source>
</evidence>
<keyword evidence="3" id="KW-1185">Reference proteome</keyword>
<gene>
    <name evidence="2" type="ORF">K491DRAFT_602521</name>
</gene>
<evidence type="ECO:0000313" key="3">
    <source>
        <dbReference type="Proteomes" id="UP000799324"/>
    </source>
</evidence>
<organism evidence="2 3">
    <name type="scientific">Lophiostoma macrostomum CBS 122681</name>
    <dbReference type="NCBI Taxonomy" id="1314788"/>
    <lineage>
        <taxon>Eukaryota</taxon>
        <taxon>Fungi</taxon>
        <taxon>Dikarya</taxon>
        <taxon>Ascomycota</taxon>
        <taxon>Pezizomycotina</taxon>
        <taxon>Dothideomycetes</taxon>
        <taxon>Pleosporomycetidae</taxon>
        <taxon>Pleosporales</taxon>
        <taxon>Lophiostomataceae</taxon>
        <taxon>Lophiostoma</taxon>
    </lineage>
</organism>
<keyword evidence="1" id="KW-0472">Membrane</keyword>
<feature type="transmembrane region" description="Helical" evidence="1">
    <location>
        <begin position="6"/>
        <end position="30"/>
    </location>
</feature>
<feature type="transmembrane region" description="Helical" evidence="1">
    <location>
        <begin position="116"/>
        <end position="139"/>
    </location>
</feature>